<dbReference type="AlphaFoldDB" id="A0A6J7P8K2"/>
<dbReference type="InterPro" id="IPR036514">
    <property type="entry name" value="SGNH_hydro_sf"/>
</dbReference>
<sequence>MLRRIIITSLAVTLASPFLINFTAQAAPAPIAKGSWLMVPQSKDANGDGFIDGDGGVPKSGALQLQPSTTFVGAGNFIAQPNERLIGGALSWYLDAGGYPVQLNACASTGATYFWTISQGQSIIKTTSARALKKKTCKTTVSLPEGQYVFQLTVRSGSAKRVLNLNANVLNYLMVALGDSYASGEGNPRNVEAWLSEGGAFTPYWDDDNCNRSSRGAPAQSALALEKASPHYSVTLVDVACSGATVDSGILGPQRQAGQTISQIQQLRGLIGERPIDIATISIGGNDTGFETVLTSCALNNDCPIRRATNGSLSRYPTLQEGVQAELGKLPANFARIAGCLGGSSCSVAEAGAVPPLKMAAGAAILPTMYPDITRSSSGAACSYLTISAADFAWARATQLLPTPGPNYLFTTTSGQQVTMALTNGTLNSQVGTTSALRWSPVSGSWSSSGESTTGHGVCAGNDSWVFGLTAFQGFTSASFHPNPAGQRAIAQAITGAINAAVTATAGTG</sequence>
<name>A0A6J7P8K2_9ZZZZ</name>
<dbReference type="PANTHER" id="PTHR37981">
    <property type="entry name" value="LIPASE 2"/>
    <property type="match status" value="1"/>
</dbReference>
<proteinExistence type="predicted"/>
<reference evidence="1" key="1">
    <citation type="submission" date="2020-05" db="EMBL/GenBank/DDBJ databases">
        <authorList>
            <person name="Chiriac C."/>
            <person name="Salcher M."/>
            <person name="Ghai R."/>
            <person name="Kavagutti S V."/>
        </authorList>
    </citation>
    <scope>NUCLEOTIDE SEQUENCE</scope>
</reference>
<dbReference type="PANTHER" id="PTHR37981:SF1">
    <property type="entry name" value="SGNH HYDROLASE-TYPE ESTERASE DOMAIN-CONTAINING PROTEIN"/>
    <property type="match status" value="1"/>
</dbReference>
<dbReference type="Gene3D" id="3.40.50.1110">
    <property type="entry name" value="SGNH hydrolase"/>
    <property type="match status" value="1"/>
</dbReference>
<dbReference type="InterPro" id="IPR037460">
    <property type="entry name" value="SEST-like"/>
</dbReference>
<dbReference type="SUPFAM" id="SSF52266">
    <property type="entry name" value="SGNH hydrolase"/>
    <property type="match status" value="2"/>
</dbReference>
<organism evidence="1">
    <name type="scientific">freshwater metagenome</name>
    <dbReference type="NCBI Taxonomy" id="449393"/>
    <lineage>
        <taxon>unclassified sequences</taxon>
        <taxon>metagenomes</taxon>
        <taxon>ecological metagenomes</taxon>
    </lineage>
</organism>
<dbReference type="GO" id="GO:0006629">
    <property type="term" value="P:lipid metabolic process"/>
    <property type="evidence" value="ECO:0007669"/>
    <property type="project" value="TreeGrafter"/>
</dbReference>
<dbReference type="GO" id="GO:0016788">
    <property type="term" value="F:hydrolase activity, acting on ester bonds"/>
    <property type="evidence" value="ECO:0007669"/>
    <property type="project" value="InterPro"/>
</dbReference>
<accession>A0A6J7P8K2</accession>
<gene>
    <name evidence="1" type="ORF">UFOPK4043_00401</name>
</gene>
<protein>
    <submittedName>
        <fullName evidence="1">Unannotated protein</fullName>
    </submittedName>
</protein>
<dbReference type="EMBL" id="CAFBPA010000041">
    <property type="protein sequence ID" value="CAB4999513.1"/>
    <property type="molecule type" value="Genomic_DNA"/>
</dbReference>
<evidence type="ECO:0000313" key="1">
    <source>
        <dbReference type="EMBL" id="CAB4999513.1"/>
    </source>
</evidence>